<comment type="caution">
    <text evidence="2">The sequence shown here is derived from an EMBL/GenBank/DDBJ whole genome shotgun (WGS) entry which is preliminary data.</text>
</comment>
<keyword evidence="1" id="KW-0732">Signal</keyword>
<name>A0A1B8U556_9FLAO</name>
<feature type="signal peptide" evidence="1">
    <location>
        <begin position="1"/>
        <end position="20"/>
    </location>
</feature>
<evidence type="ECO:0000313" key="2">
    <source>
        <dbReference type="EMBL" id="OBY66997.1"/>
    </source>
</evidence>
<sequence>MIKKLLLFFSFFIIILNASSQENKTIINGKILDSLGIVKNANIINLNTKLGTFSNDFGVFRMLVSKGDSLIISSVQHRSKKIYVSDKIISENNLEISLKLNIYTLDEFVLKRHDLMGRLAVDVKSLPKNKQDSILRDVMDFSKVNFEHQDTRIDANIRAKPIIAKTVSNQYSGLKVGKVLSKLNPFKKDKKTKPLEDNLSYLEAFPTKLLSELGEDYFYNQLKIPKEKYYHFLEYCKPLNIEKMYKNGRVLEVIEVLRTQSFQYLKIISKK</sequence>
<evidence type="ECO:0008006" key="4">
    <source>
        <dbReference type="Google" id="ProtNLM"/>
    </source>
</evidence>
<dbReference type="RefSeq" id="WP_068357905.1">
    <property type="nucleotide sequence ID" value="NZ_CP019337.1"/>
</dbReference>
<feature type="chain" id="PRO_5008615990" description="Carboxypeptidase-like regulatory domain-containing protein" evidence="1">
    <location>
        <begin position="21"/>
        <end position="271"/>
    </location>
</feature>
<reference evidence="3" key="1">
    <citation type="submission" date="2016-02" db="EMBL/GenBank/DDBJ databases">
        <title>Paenibacillus sp. LPB0068, isolated from Crassostrea gigas.</title>
        <authorList>
            <person name="Shin S.-K."/>
            <person name="Yi H."/>
        </authorList>
    </citation>
    <scope>NUCLEOTIDE SEQUENCE [LARGE SCALE GENOMIC DNA]</scope>
    <source>
        <strain evidence="3">KCTC 23969</strain>
    </source>
</reference>
<gene>
    <name evidence="2" type="ORF">LPB301_04055</name>
</gene>
<accession>A0A1B8U556</accession>
<dbReference type="STRING" id="996801.BW723_15730"/>
<dbReference type="Proteomes" id="UP000092612">
    <property type="component" value="Unassembled WGS sequence"/>
</dbReference>
<dbReference type="EMBL" id="LSFL01000009">
    <property type="protein sequence ID" value="OBY66997.1"/>
    <property type="molecule type" value="Genomic_DNA"/>
</dbReference>
<dbReference type="AlphaFoldDB" id="A0A1B8U556"/>
<evidence type="ECO:0000256" key="1">
    <source>
        <dbReference type="SAM" id="SignalP"/>
    </source>
</evidence>
<dbReference type="OrthoDB" id="1417583at2"/>
<protein>
    <recommendedName>
        <fullName evidence="4">Carboxypeptidase-like regulatory domain-containing protein</fullName>
    </recommendedName>
</protein>
<organism evidence="2 3">
    <name type="scientific">Polaribacter reichenbachii</name>
    <dbReference type="NCBI Taxonomy" id="996801"/>
    <lineage>
        <taxon>Bacteria</taxon>
        <taxon>Pseudomonadati</taxon>
        <taxon>Bacteroidota</taxon>
        <taxon>Flavobacteriia</taxon>
        <taxon>Flavobacteriales</taxon>
        <taxon>Flavobacteriaceae</taxon>
    </lineage>
</organism>
<proteinExistence type="predicted"/>
<evidence type="ECO:0000313" key="3">
    <source>
        <dbReference type="Proteomes" id="UP000092612"/>
    </source>
</evidence>
<keyword evidence="3" id="KW-1185">Reference proteome</keyword>
<dbReference type="KEGG" id="prn:BW723_15730"/>